<dbReference type="CDD" id="cd02440">
    <property type="entry name" value="AdoMet_MTases"/>
    <property type="match status" value="1"/>
</dbReference>
<accession>A0A059FY96</accession>
<feature type="binding site" evidence="6">
    <location>
        <position position="174"/>
    </location>
    <ligand>
        <name>S-adenosyl-L-methionine</name>
        <dbReference type="ChEBI" id="CHEBI:59789"/>
    </ligand>
</feature>
<evidence type="ECO:0000256" key="1">
    <source>
        <dbReference type="ARBA" id="ARBA00009741"/>
    </source>
</evidence>
<evidence type="ECO:0000256" key="5">
    <source>
        <dbReference type="ARBA" id="ARBA00022691"/>
    </source>
</evidence>
<keyword evidence="2 6" id="KW-0963">Cytoplasm</keyword>
<comment type="function">
    <text evidence="6">Methylates ribosomal protein L11.</text>
</comment>
<dbReference type="GO" id="GO:0005737">
    <property type="term" value="C:cytoplasm"/>
    <property type="evidence" value="ECO:0007669"/>
    <property type="project" value="UniProtKB-SubCell"/>
</dbReference>
<gene>
    <name evidence="6" type="primary">prmA</name>
    <name evidence="7" type="ORF">HHI_05280</name>
</gene>
<evidence type="ECO:0000313" key="8">
    <source>
        <dbReference type="Proteomes" id="UP000025061"/>
    </source>
</evidence>
<keyword evidence="4 6" id="KW-0808">Transferase</keyword>
<dbReference type="InterPro" id="IPR029063">
    <property type="entry name" value="SAM-dependent_MTases_sf"/>
</dbReference>
<dbReference type="GO" id="GO:0032259">
    <property type="term" value="P:methylation"/>
    <property type="evidence" value="ECO:0007669"/>
    <property type="project" value="UniProtKB-KW"/>
</dbReference>
<dbReference type="AlphaFoldDB" id="A0A059FY96"/>
<comment type="caution">
    <text evidence="7">The sequence shown here is derived from an EMBL/GenBank/DDBJ whole genome shotgun (WGS) entry which is preliminary data.</text>
</comment>
<evidence type="ECO:0000256" key="6">
    <source>
        <dbReference type="HAMAP-Rule" id="MF_00735"/>
    </source>
</evidence>
<dbReference type="GO" id="GO:0005840">
    <property type="term" value="C:ribosome"/>
    <property type="evidence" value="ECO:0007669"/>
    <property type="project" value="UniProtKB-KW"/>
</dbReference>
<evidence type="ECO:0000313" key="7">
    <source>
        <dbReference type="EMBL" id="KCZ95542.1"/>
    </source>
</evidence>
<dbReference type="OrthoDB" id="9785995at2"/>
<feature type="binding site" evidence="6">
    <location>
        <position position="220"/>
    </location>
    <ligand>
        <name>S-adenosyl-L-methionine</name>
        <dbReference type="ChEBI" id="CHEBI:59789"/>
    </ligand>
</feature>
<dbReference type="PATRIC" id="fig|1280951.3.peg.1069"/>
<dbReference type="EMBL" id="ARYI01000003">
    <property type="protein sequence ID" value="KCZ95542.1"/>
    <property type="molecule type" value="Genomic_DNA"/>
</dbReference>
<keyword evidence="8" id="KW-1185">Reference proteome</keyword>
<keyword evidence="7" id="KW-0689">Ribosomal protein</keyword>
<feature type="binding site" evidence="6">
    <location>
        <position position="152"/>
    </location>
    <ligand>
        <name>S-adenosyl-L-methionine</name>
        <dbReference type="ChEBI" id="CHEBI:59789"/>
    </ligand>
</feature>
<protein>
    <recommendedName>
        <fullName evidence="6">Ribosomal protein L11 methyltransferase</fullName>
        <shortName evidence="6">L11 Mtase</shortName>
        <ecNumber evidence="6">2.1.1.-</ecNumber>
    </recommendedName>
</protein>
<organism evidence="7 8">
    <name type="scientific">Hyphomonas hirschiana VP5</name>
    <dbReference type="NCBI Taxonomy" id="1280951"/>
    <lineage>
        <taxon>Bacteria</taxon>
        <taxon>Pseudomonadati</taxon>
        <taxon>Pseudomonadota</taxon>
        <taxon>Alphaproteobacteria</taxon>
        <taxon>Hyphomonadales</taxon>
        <taxon>Hyphomonadaceae</taxon>
        <taxon>Hyphomonas</taxon>
    </lineage>
</organism>
<proteinExistence type="inferred from homology"/>
<name>A0A059FY96_9PROT</name>
<evidence type="ECO:0000256" key="2">
    <source>
        <dbReference type="ARBA" id="ARBA00022490"/>
    </source>
</evidence>
<evidence type="ECO:0000256" key="4">
    <source>
        <dbReference type="ARBA" id="ARBA00022679"/>
    </source>
</evidence>
<keyword evidence="5 6" id="KW-0949">S-adenosyl-L-methionine</keyword>
<keyword evidence="3 6" id="KW-0489">Methyltransferase</keyword>
<dbReference type="Pfam" id="PF06325">
    <property type="entry name" value="PrmA"/>
    <property type="match status" value="1"/>
</dbReference>
<dbReference type="InterPro" id="IPR050078">
    <property type="entry name" value="Ribosomal_L11_MeTrfase_PrmA"/>
</dbReference>
<dbReference type="HAMAP" id="MF_00735">
    <property type="entry name" value="Methyltr_PrmA"/>
    <property type="match status" value="1"/>
</dbReference>
<dbReference type="PANTHER" id="PTHR43648">
    <property type="entry name" value="ELECTRON TRANSFER FLAVOPROTEIN BETA SUBUNIT LYSINE METHYLTRANSFERASE"/>
    <property type="match status" value="1"/>
</dbReference>
<dbReference type="PANTHER" id="PTHR43648:SF1">
    <property type="entry name" value="ELECTRON TRANSFER FLAVOPROTEIN BETA SUBUNIT LYSINE METHYLTRANSFERASE"/>
    <property type="match status" value="1"/>
</dbReference>
<dbReference type="RefSeq" id="WP_011645409.1">
    <property type="nucleotide sequence ID" value="NZ_ARYI01000003.1"/>
</dbReference>
<comment type="catalytic activity">
    <reaction evidence="6">
        <text>L-lysyl-[protein] + 3 S-adenosyl-L-methionine = N(6),N(6),N(6)-trimethyl-L-lysyl-[protein] + 3 S-adenosyl-L-homocysteine + 3 H(+)</text>
        <dbReference type="Rhea" id="RHEA:54192"/>
        <dbReference type="Rhea" id="RHEA-COMP:9752"/>
        <dbReference type="Rhea" id="RHEA-COMP:13826"/>
        <dbReference type="ChEBI" id="CHEBI:15378"/>
        <dbReference type="ChEBI" id="CHEBI:29969"/>
        <dbReference type="ChEBI" id="CHEBI:57856"/>
        <dbReference type="ChEBI" id="CHEBI:59789"/>
        <dbReference type="ChEBI" id="CHEBI:61961"/>
    </reaction>
</comment>
<reference evidence="7 8" key="1">
    <citation type="submission" date="2013-04" db="EMBL/GenBank/DDBJ databases">
        <title>Hyphomonas hirschiana VP5 Genome Sequencing.</title>
        <authorList>
            <person name="Lai Q."/>
            <person name="Shao Z."/>
        </authorList>
    </citation>
    <scope>NUCLEOTIDE SEQUENCE [LARGE SCALE GENOMIC DNA]</scope>
    <source>
        <strain evidence="7 8">VP5</strain>
    </source>
</reference>
<dbReference type="InterPro" id="IPR004498">
    <property type="entry name" value="Ribosomal_PrmA_MeTrfase"/>
</dbReference>
<sequence length="285" mass="30523">MYQITAKGPRGPVETAWDALAWVDPSPAGAVDAKEDARGAWRLDAFCETMEEAEECVAIIEEAAPELTARIEEIVERDWVTLSLEGLPPVNAGPFVVVGSHALKASSPGKISVLIEAGPAFGTGHHGTTLGCLLALAEARRHRKPGRVLDLGTGSGVLAIAALKVGAEMAVGTDIDRDSVFVARDNARKNHVSRFFVHHVRGANNPAIRQAGPYDTVFANILMKPLIGLAGEIERLSAPGAVIILSGLLHHQAEPVRAAFEGHGMLFQKRIKRDGWSSLVFRKKD</sequence>
<comment type="similarity">
    <text evidence="1 6">Belongs to the methyltransferase superfamily. PrmA family.</text>
</comment>
<dbReference type="GO" id="GO:0008276">
    <property type="term" value="F:protein methyltransferase activity"/>
    <property type="evidence" value="ECO:0007669"/>
    <property type="project" value="UniProtKB-UniRule"/>
</dbReference>
<dbReference type="PIRSF" id="PIRSF000401">
    <property type="entry name" value="RPL11_MTase"/>
    <property type="match status" value="1"/>
</dbReference>
<dbReference type="EC" id="2.1.1.-" evidence="6"/>
<dbReference type="Proteomes" id="UP000025061">
    <property type="component" value="Unassembled WGS sequence"/>
</dbReference>
<dbReference type="Gene3D" id="3.40.50.150">
    <property type="entry name" value="Vaccinia Virus protein VP39"/>
    <property type="match status" value="1"/>
</dbReference>
<evidence type="ECO:0000256" key="3">
    <source>
        <dbReference type="ARBA" id="ARBA00022603"/>
    </source>
</evidence>
<feature type="binding site" evidence="6">
    <location>
        <position position="129"/>
    </location>
    <ligand>
        <name>S-adenosyl-L-methionine</name>
        <dbReference type="ChEBI" id="CHEBI:59789"/>
    </ligand>
</feature>
<dbReference type="SUPFAM" id="SSF53335">
    <property type="entry name" value="S-adenosyl-L-methionine-dependent methyltransferases"/>
    <property type="match status" value="1"/>
</dbReference>
<keyword evidence="7" id="KW-0687">Ribonucleoprotein</keyword>
<comment type="subcellular location">
    <subcellularLocation>
        <location evidence="6">Cytoplasm</location>
    </subcellularLocation>
</comment>